<accession>A0A9Q1C5H2</accession>
<evidence type="ECO:0000313" key="4">
    <source>
        <dbReference type="Proteomes" id="UP001152320"/>
    </source>
</evidence>
<proteinExistence type="predicted"/>
<evidence type="ECO:0000313" key="3">
    <source>
        <dbReference type="EMBL" id="KAJ8038540.1"/>
    </source>
</evidence>
<protein>
    <submittedName>
        <fullName evidence="3">NMDA receptor synaptonuclear signaling and neuronal migration factor</fullName>
    </submittedName>
</protein>
<dbReference type="GO" id="GO:0048168">
    <property type="term" value="P:regulation of neuronal synaptic plasticity"/>
    <property type="evidence" value="ECO:0007669"/>
    <property type="project" value="InterPro"/>
</dbReference>
<reference evidence="3" key="1">
    <citation type="submission" date="2021-10" db="EMBL/GenBank/DDBJ databases">
        <title>Tropical sea cucumber genome reveals ecological adaptation and Cuvierian tubules defense mechanism.</title>
        <authorList>
            <person name="Chen T."/>
        </authorList>
    </citation>
    <scope>NUCLEOTIDE SEQUENCE</scope>
    <source>
        <strain evidence="3">Nanhai2018</strain>
        <tissue evidence="3">Muscle</tissue>
    </source>
</reference>
<feature type="domain" description="DUF4347" evidence="2">
    <location>
        <begin position="143"/>
        <end position="279"/>
    </location>
</feature>
<dbReference type="EMBL" id="JAIZAY010000007">
    <property type="protein sequence ID" value="KAJ8038540.1"/>
    <property type="molecule type" value="Genomic_DNA"/>
</dbReference>
<keyword evidence="4" id="KW-1185">Reference proteome</keyword>
<comment type="caution">
    <text evidence="3">The sequence shown here is derived from an EMBL/GenBank/DDBJ whole genome shotgun (WGS) entry which is preliminary data.</text>
</comment>
<name>A0A9Q1C5H2_HOLLE</name>
<keyword evidence="3" id="KW-0675">Receptor</keyword>
<dbReference type="PANTHER" id="PTHR32061">
    <property type="entry name" value="NMDA RECEPTOR SYNAPTONUCLEAR SIGNALING AND NEURONAL MIGRATION FACTOR"/>
    <property type="match status" value="1"/>
</dbReference>
<evidence type="ECO:0000259" key="2">
    <source>
        <dbReference type="Pfam" id="PF14252"/>
    </source>
</evidence>
<feature type="compositionally biased region" description="Basic and acidic residues" evidence="1">
    <location>
        <begin position="51"/>
        <end position="70"/>
    </location>
</feature>
<dbReference type="Gene3D" id="1.20.5.190">
    <property type="match status" value="1"/>
</dbReference>
<sequence length="318" mass="37655">MARKLSNFEIYLYSVFRGHQERQLIKKQSEMAIKIQRRFRRHLSEASNTEENNHKESKENKENDEEKSKQELLELRRENRENRVRGWREDTPELLRKEYKAEIGEQTKEEFNLFQDEITELKWKSEQQIERNVYLDGSSPRKILFISSNIQKSSLLAEARLADVITFDYDFAKDTFENLINMLETNLEEYRAGSRARSICFVCQGGPGHLYILKKRVLTSPKLKKESEADQVRFWKSIGKCMSKIRHHESVIHIMGCNILGNSKGQQLFDELEAIMRPSIVKIKAPLELSEEGQDMISAYFDKPKYNTWKMRRYSKTE</sequence>
<organism evidence="3 4">
    <name type="scientific">Holothuria leucospilota</name>
    <name type="common">Black long sea cucumber</name>
    <name type="synonym">Mertensiothuria leucospilota</name>
    <dbReference type="NCBI Taxonomy" id="206669"/>
    <lineage>
        <taxon>Eukaryota</taxon>
        <taxon>Metazoa</taxon>
        <taxon>Echinodermata</taxon>
        <taxon>Eleutherozoa</taxon>
        <taxon>Echinozoa</taxon>
        <taxon>Holothuroidea</taxon>
        <taxon>Aspidochirotacea</taxon>
        <taxon>Aspidochirotida</taxon>
        <taxon>Holothuriidae</taxon>
        <taxon>Holothuria</taxon>
    </lineage>
</organism>
<dbReference type="InterPro" id="IPR025592">
    <property type="entry name" value="DUF4347"/>
</dbReference>
<dbReference type="OrthoDB" id="6161298at2759"/>
<feature type="region of interest" description="Disordered" evidence="1">
    <location>
        <begin position="42"/>
        <end position="70"/>
    </location>
</feature>
<dbReference type="Proteomes" id="UP001152320">
    <property type="component" value="Chromosome 7"/>
</dbReference>
<dbReference type="AlphaFoldDB" id="A0A9Q1C5H2"/>
<gene>
    <name evidence="3" type="ORF">HOLleu_15991</name>
</gene>
<evidence type="ECO:0000256" key="1">
    <source>
        <dbReference type="SAM" id="MobiDB-lite"/>
    </source>
</evidence>
<dbReference type="GO" id="GO:2001222">
    <property type="term" value="P:regulation of neuron migration"/>
    <property type="evidence" value="ECO:0007669"/>
    <property type="project" value="InterPro"/>
</dbReference>
<dbReference type="Pfam" id="PF14252">
    <property type="entry name" value="DUF4347"/>
    <property type="match status" value="1"/>
</dbReference>
<dbReference type="InterPro" id="IPR033374">
    <property type="entry name" value="NSMF"/>
</dbReference>